<proteinExistence type="predicted"/>
<evidence type="ECO:0000313" key="2">
    <source>
        <dbReference type="EMBL" id="KAK8921693.1"/>
    </source>
</evidence>
<evidence type="ECO:0000256" key="1">
    <source>
        <dbReference type="SAM" id="MobiDB-lite"/>
    </source>
</evidence>
<dbReference type="EMBL" id="JBBWWQ010000018">
    <property type="protein sequence ID" value="KAK8921693.1"/>
    <property type="molecule type" value="Genomic_DNA"/>
</dbReference>
<sequence length="124" mass="12962">MHASLLALHSKIDSLHASTAASGTGSPADDGSLLGIGPPPISPGTTLPPIPGQFALSLDIPSFIGIDSMCWIAKAEQYFDLNYTPKQNNVSTRLWLARMTLPSTGLGGFANLTRASPSPSSSRR</sequence>
<gene>
    <name evidence="2" type="ORF">KSP39_PZI020878</name>
</gene>
<dbReference type="AlphaFoldDB" id="A0AAP0B094"/>
<reference evidence="2 3" key="1">
    <citation type="journal article" date="2022" name="Nat. Plants">
        <title>Genomes of leafy and leafless Platanthera orchids illuminate the evolution of mycoheterotrophy.</title>
        <authorList>
            <person name="Li M.H."/>
            <person name="Liu K.W."/>
            <person name="Li Z."/>
            <person name="Lu H.C."/>
            <person name="Ye Q.L."/>
            <person name="Zhang D."/>
            <person name="Wang J.Y."/>
            <person name="Li Y.F."/>
            <person name="Zhong Z.M."/>
            <person name="Liu X."/>
            <person name="Yu X."/>
            <person name="Liu D.K."/>
            <person name="Tu X.D."/>
            <person name="Liu B."/>
            <person name="Hao Y."/>
            <person name="Liao X.Y."/>
            <person name="Jiang Y.T."/>
            <person name="Sun W.H."/>
            <person name="Chen J."/>
            <person name="Chen Y.Q."/>
            <person name="Ai Y."/>
            <person name="Zhai J.W."/>
            <person name="Wu S.S."/>
            <person name="Zhou Z."/>
            <person name="Hsiao Y.Y."/>
            <person name="Wu W.L."/>
            <person name="Chen Y.Y."/>
            <person name="Lin Y.F."/>
            <person name="Hsu J.L."/>
            <person name="Li C.Y."/>
            <person name="Wang Z.W."/>
            <person name="Zhao X."/>
            <person name="Zhong W.Y."/>
            <person name="Ma X.K."/>
            <person name="Ma L."/>
            <person name="Huang J."/>
            <person name="Chen G.Z."/>
            <person name="Huang M.Z."/>
            <person name="Huang L."/>
            <person name="Peng D.H."/>
            <person name="Luo Y.B."/>
            <person name="Zou S.Q."/>
            <person name="Chen S.P."/>
            <person name="Lan S."/>
            <person name="Tsai W.C."/>
            <person name="Van de Peer Y."/>
            <person name="Liu Z.J."/>
        </authorList>
    </citation>
    <scope>NUCLEOTIDE SEQUENCE [LARGE SCALE GENOMIC DNA]</scope>
    <source>
        <strain evidence="2">Lor287</strain>
    </source>
</reference>
<comment type="caution">
    <text evidence="2">The sequence shown here is derived from an EMBL/GenBank/DDBJ whole genome shotgun (WGS) entry which is preliminary data.</text>
</comment>
<feature type="region of interest" description="Disordered" evidence="1">
    <location>
        <begin position="19"/>
        <end position="48"/>
    </location>
</feature>
<keyword evidence="3" id="KW-1185">Reference proteome</keyword>
<feature type="compositionally biased region" description="Low complexity" evidence="1">
    <location>
        <begin position="19"/>
        <end position="36"/>
    </location>
</feature>
<evidence type="ECO:0000313" key="3">
    <source>
        <dbReference type="Proteomes" id="UP001418222"/>
    </source>
</evidence>
<dbReference type="Proteomes" id="UP001418222">
    <property type="component" value="Unassembled WGS sequence"/>
</dbReference>
<accession>A0AAP0B094</accession>
<protein>
    <submittedName>
        <fullName evidence="2">Uncharacterized protein</fullName>
    </submittedName>
</protein>
<feature type="compositionally biased region" description="Pro residues" evidence="1">
    <location>
        <begin position="37"/>
        <end position="48"/>
    </location>
</feature>
<organism evidence="2 3">
    <name type="scientific">Platanthera zijinensis</name>
    <dbReference type="NCBI Taxonomy" id="2320716"/>
    <lineage>
        <taxon>Eukaryota</taxon>
        <taxon>Viridiplantae</taxon>
        <taxon>Streptophyta</taxon>
        <taxon>Embryophyta</taxon>
        <taxon>Tracheophyta</taxon>
        <taxon>Spermatophyta</taxon>
        <taxon>Magnoliopsida</taxon>
        <taxon>Liliopsida</taxon>
        <taxon>Asparagales</taxon>
        <taxon>Orchidaceae</taxon>
        <taxon>Orchidoideae</taxon>
        <taxon>Orchideae</taxon>
        <taxon>Orchidinae</taxon>
        <taxon>Platanthera</taxon>
    </lineage>
</organism>
<name>A0AAP0B094_9ASPA</name>